<dbReference type="GO" id="GO:0070150">
    <property type="term" value="P:mitochondrial glycyl-tRNA aminoacylation"/>
    <property type="evidence" value="ECO:0007669"/>
    <property type="project" value="TreeGrafter"/>
</dbReference>
<dbReference type="PANTHER" id="PTHR10745:SF0">
    <property type="entry name" value="GLYCINE--TRNA LIGASE"/>
    <property type="match status" value="1"/>
</dbReference>
<dbReference type="STRING" id="407821.A0A087SZ09"/>
<organism evidence="1 2">
    <name type="scientific">Stegodyphus mimosarum</name>
    <name type="common">African social velvet spider</name>
    <dbReference type="NCBI Taxonomy" id="407821"/>
    <lineage>
        <taxon>Eukaryota</taxon>
        <taxon>Metazoa</taxon>
        <taxon>Ecdysozoa</taxon>
        <taxon>Arthropoda</taxon>
        <taxon>Chelicerata</taxon>
        <taxon>Arachnida</taxon>
        <taxon>Araneae</taxon>
        <taxon>Araneomorphae</taxon>
        <taxon>Entelegynae</taxon>
        <taxon>Eresoidea</taxon>
        <taxon>Eresidae</taxon>
        <taxon>Stegodyphus</taxon>
    </lineage>
</organism>
<sequence length="105" mass="12022">MAEIEHFVDSRHKEHPKFIKVKNLKLMLYSACNQMDGVPAVLTTIGDAVEKGIIANETLGYFMARIYQFLIAVGINSEKLRFRQHMSNEMAHYATDCWDAEIKTS</sequence>
<dbReference type="EMBL" id="KK112615">
    <property type="protein sequence ID" value="KFM58098.1"/>
    <property type="molecule type" value="Genomic_DNA"/>
</dbReference>
<dbReference type="InterPro" id="IPR045864">
    <property type="entry name" value="aa-tRNA-synth_II/BPL/LPL"/>
</dbReference>
<evidence type="ECO:0000313" key="1">
    <source>
        <dbReference type="EMBL" id="KFM58098.1"/>
    </source>
</evidence>
<dbReference type="OrthoDB" id="6429141at2759"/>
<protein>
    <submittedName>
        <fullName evidence="1">Glycine--tRNA ligase</fullName>
    </submittedName>
</protein>
<dbReference type="PANTHER" id="PTHR10745">
    <property type="entry name" value="GLYCYL-TRNA SYNTHETASE/DNA POLYMERASE SUBUNIT GAMMA-2"/>
    <property type="match status" value="1"/>
</dbReference>
<dbReference type="AlphaFoldDB" id="A0A087SZ09"/>
<reference evidence="1 2" key="1">
    <citation type="submission" date="2013-11" db="EMBL/GenBank/DDBJ databases">
        <title>Genome sequencing of Stegodyphus mimosarum.</title>
        <authorList>
            <person name="Bechsgaard J."/>
        </authorList>
    </citation>
    <scope>NUCLEOTIDE SEQUENCE [LARGE SCALE GENOMIC DNA]</scope>
</reference>
<gene>
    <name evidence="1" type="ORF">X975_16472</name>
</gene>
<name>A0A087SZ09_STEMI</name>
<evidence type="ECO:0000313" key="2">
    <source>
        <dbReference type="Proteomes" id="UP000054359"/>
    </source>
</evidence>
<feature type="non-terminal residue" evidence="1">
    <location>
        <position position="105"/>
    </location>
</feature>
<proteinExistence type="predicted"/>
<dbReference type="GO" id="GO:0004820">
    <property type="term" value="F:glycine-tRNA ligase activity"/>
    <property type="evidence" value="ECO:0007669"/>
    <property type="project" value="TreeGrafter"/>
</dbReference>
<dbReference type="InterPro" id="IPR027031">
    <property type="entry name" value="Gly-tRNA_synthase/POLG2"/>
</dbReference>
<dbReference type="Proteomes" id="UP000054359">
    <property type="component" value="Unassembled WGS sequence"/>
</dbReference>
<dbReference type="SUPFAM" id="SSF55681">
    <property type="entry name" value="Class II aaRS and biotin synthetases"/>
    <property type="match status" value="1"/>
</dbReference>
<keyword evidence="1" id="KW-0436">Ligase</keyword>
<accession>A0A087SZ09</accession>
<dbReference type="GO" id="GO:0005739">
    <property type="term" value="C:mitochondrion"/>
    <property type="evidence" value="ECO:0007669"/>
    <property type="project" value="TreeGrafter"/>
</dbReference>
<dbReference type="Gene3D" id="3.30.930.10">
    <property type="entry name" value="Bira Bifunctional Protein, Domain 2"/>
    <property type="match status" value="1"/>
</dbReference>
<keyword evidence="2" id="KW-1185">Reference proteome</keyword>